<comment type="caution">
    <text evidence="1">The sequence shown here is derived from an EMBL/GenBank/DDBJ whole genome shotgun (WGS) entry which is preliminary data.</text>
</comment>
<accession>A0AAW5E7B1</accession>
<dbReference type="RefSeq" id="WP_240254494.1">
    <property type="nucleotide sequence ID" value="NZ_JAKTTI010000009.1"/>
</dbReference>
<gene>
    <name evidence="1" type="ORF">MJG50_08095</name>
</gene>
<protein>
    <submittedName>
        <fullName evidence="1">Winged helix DNA-binding domain-containing protein</fullName>
    </submittedName>
</protein>
<name>A0AAW5E7B1_9BACI</name>
<dbReference type="Pfam" id="PF06224">
    <property type="entry name" value="AlkZ-like"/>
    <property type="match status" value="1"/>
</dbReference>
<reference evidence="1" key="1">
    <citation type="submission" date="2022-02" db="EMBL/GenBank/DDBJ databases">
        <title>Fredinandcohnia quinoae sp. nov. isolated from Chenopodium quinoa seeds.</title>
        <authorList>
            <person name="Saati-Santamaria Z."/>
            <person name="Flores-Felix J.D."/>
            <person name="Igual J.M."/>
            <person name="Velazquez E."/>
            <person name="Garcia-Fraile P."/>
            <person name="Martinez-Molina E."/>
        </authorList>
    </citation>
    <scope>NUCLEOTIDE SEQUENCE</scope>
    <source>
        <strain evidence="1">SECRCQ15</strain>
    </source>
</reference>
<dbReference type="PANTHER" id="PTHR38479">
    <property type="entry name" value="LMO0824 PROTEIN"/>
    <property type="match status" value="1"/>
</dbReference>
<evidence type="ECO:0000313" key="1">
    <source>
        <dbReference type="EMBL" id="MCH1625286.1"/>
    </source>
</evidence>
<dbReference type="InterPro" id="IPR009351">
    <property type="entry name" value="AlkZ-like"/>
</dbReference>
<dbReference type="Proteomes" id="UP001431131">
    <property type="component" value="Unassembled WGS sequence"/>
</dbReference>
<keyword evidence="2" id="KW-1185">Reference proteome</keyword>
<dbReference type="GO" id="GO:0003677">
    <property type="term" value="F:DNA binding"/>
    <property type="evidence" value="ECO:0007669"/>
    <property type="project" value="UniProtKB-KW"/>
</dbReference>
<dbReference type="AlphaFoldDB" id="A0AAW5E7B1"/>
<dbReference type="PANTHER" id="PTHR38479:SF2">
    <property type="entry name" value="WINGED HELIX DNA-BINDING DOMAIN-CONTAINING PROTEIN"/>
    <property type="match status" value="1"/>
</dbReference>
<proteinExistence type="predicted"/>
<sequence>MVNNDIGYQRLFNQRIEGRKFERPEDVVRWMGAIQAQSYNQSLWAIGIRMNSPNVSVIENAIANGKIVRVSLIRGTIHFVPPEDARWMLNLSAPRILPKVQREFEKYEIDQIIVDRCMELFSNALKGGNRLTRLEMMKLLEDAGINTKNQRGYHILLYASQIGLICFGPKQDKEQTFVLLDEWISHSDVLTREESIAKLAMKYFISHGPATIHDFAWWSGLTVKDAKMGLGAINSMLSSENIMGKEYWAERLNNHIAYNSPNSYLLPGYDEFILGYKDRSDVLADEHASKIVPGNNGVFQPTIVINGQIAGTWKPITNKGTIDLTYIPFSQYGVSEKSIIESANWYSKFIGLPLSSTTIQEDHEPT</sequence>
<keyword evidence="1" id="KW-0238">DNA-binding</keyword>
<evidence type="ECO:0000313" key="2">
    <source>
        <dbReference type="Proteomes" id="UP001431131"/>
    </source>
</evidence>
<organism evidence="1 2">
    <name type="scientific">Fredinandcohnia quinoae</name>
    <dbReference type="NCBI Taxonomy" id="2918902"/>
    <lineage>
        <taxon>Bacteria</taxon>
        <taxon>Bacillati</taxon>
        <taxon>Bacillota</taxon>
        <taxon>Bacilli</taxon>
        <taxon>Bacillales</taxon>
        <taxon>Bacillaceae</taxon>
        <taxon>Fredinandcohnia</taxon>
    </lineage>
</organism>
<dbReference type="EMBL" id="JAKTTI010000009">
    <property type="protein sequence ID" value="MCH1625286.1"/>
    <property type="molecule type" value="Genomic_DNA"/>
</dbReference>